<proteinExistence type="predicted"/>
<dbReference type="Pfam" id="PF00498">
    <property type="entry name" value="FHA"/>
    <property type="match status" value="1"/>
</dbReference>
<dbReference type="SMART" id="SM00240">
    <property type="entry name" value="FHA"/>
    <property type="match status" value="1"/>
</dbReference>
<keyword evidence="4" id="KW-1185">Reference proteome</keyword>
<feature type="domain" description="FHA" evidence="2">
    <location>
        <begin position="75"/>
        <end position="129"/>
    </location>
</feature>
<dbReference type="AlphaFoldDB" id="A0A6I8LFA1"/>
<dbReference type="Proteomes" id="UP000399805">
    <property type="component" value="Unassembled WGS sequence"/>
</dbReference>
<dbReference type="PROSITE" id="PS50006">
    <property type="entry name" value="FHA_DOMAIN"/>
    <property type="match status" value="1"/>
</dbReference>
<gene>
    <name evidence="3" type="ORF">AA23TX_00029</name>
</gene>
<sequence>MSEPTYLCENGHRFSADAVPENGLCPMDRSPVTADGAVSEAPAAPAPRTTRLRAVRELRVVFKTGTVAIAAGTEAMVGRDPEFSAHAKLFESDDSVSRRHAVFGLDEDGRAWVSDHYATNLTHVNGEALPPGKKHVLSQEDSVRLSLTVTGTVKLMRGDHDA</sequence>
<dbReference type="Gene3D" id="2.60.200.20">
    <property type="match status" value="1"/>
</dbReference>
<dbReference type="EMBL" id="CABVGP010000001">
    <property type="protein sequence ID" value="VVJ15002.1"/>
    <property type="molecule type" value="Genomic_DNA"/>
</dbReference>
<evidence type="ECO:0000313" key="3">
    <source>
        <dbReference type="EMBL" id="VVJ15002.1"/>
    </source>
</evidence>
<accession>A0A6I8LFA1</accession>
<organism evidence="3 4">
    <name type="scientific">Amycolatopsis camponoti</name>
    <dbReference type="NCBI Taxonomy" id="2606593"/>
    <lineage>
        <taxon>Bacteria</taxon>
        <taxon>Bacillati</taxon>
        <taxon>Actinomycetota</taxon>
        <taxon>Actinomycetes</taxon>
        <taxon>Pseudonocardiales</taxon>
        <taxon>Pseudonocardiaceae</taxon>
        <taxon>Amycolatopsis</taxon>
    </lineage>
</organism>
<keyword evidence="1" id="KW-0597">Phosphoprotein</keyword>
<dbReference type="CDD" id="cd00060">
    <property type="entry name" value="FHA"/>
    <property type="match status" value="1"/>
</dbReference>
<evidence type="ECO:0000256" key="1">
    <source>
        <dbReference type="ARBA" id="ARBA00022553"/>
    </source>
</evidence>
<protein>
    <recommendedName>
        <fullName evidence="2">FHA domain-containing protein</fullName>
    </recommendedName>
</protein>
<reference evidence="3 4" key="1">
    <citation type="submission" date="2019-09" db="EMBL/GenBank/DDBJ databases">
        <authorList>
            <person name="Leyn A S."/>
        </authorList>
    </citation>
    <scope>NUCLEOTIDE SEQUENCE [LARGE SCALE GENOMIC DNA]</scope>
    <source>
        <strain evidence="3">AA231_1</strain>
    </source>
</reference>
<dbReference type="RefSeq" id="WP_155540575.1">
    <property type="nucleotide sequence ID" value="NZ_CABVGP010000001.1"/>
</dbReference>
<evidence type="ECO:0000313" key="4">
    <source>
        <dbReference type="Proteomes" id="UP000399805"/>
    </source>
</evidence>
<dbReference type="SUPFAM" id="SSF49879">
    <property type="entry name" value="SMAD/FHA domain"/>
    <property type="match status" value="1"/>
</dbReference>
<dbReference type="InterPro" id="IPR008984">
    <property type="entry name" value="SMAD_FHA_dom_sf"/>
</dbReference>
<dbReference type="InterPro" id="IPR000253">
    <property type="entry name" value="FHA_dom"/>
</dbReference>
<name>A0A6I8LFA1_9PSEU</name>
<evidence type="ECO:0000259" key="2">
    <source>
        <dbReference type="PROSITE" id="PS50006"/>
    </source>
</evidence>